<dbReference type="InterPro" id="IPR043502">
    <property type="entry name" value="DNA/RNA_pol_sf"/>
</dbReference>
<evidence type="ECO:0000259" key="16">
    <source>
        <dbReference type="Pfam" id="PF00078"/>
    </source>
</evidence>
<feature type="domain" description="Reverse transcriptase" evidence="16">
    <location>
        <begin position="116"/>
        <end position="186"/>
    </location>
</feature>
<dbReference type="Gene3D" id="3.10.20.370">
    <property type="match status" value="1"/>
</dbReference>
<dbReference type="InterPro" id="IPR050951">
    <property type="entry name" value="Retrovirus_Pol_polyprotein"/>
</dbReference>
<dbReference type="Gene3D" id="2.40.70.10">
    <property type="entry name" value="Acid Proteases"/>
    <property type="match status" value="1"/>
</dbReference>
<proteinExistence type="predicted"/>
<evidence type="ECO:0000256" key="1">
    <source>
        <dbReference type="ARBA" id="ARBA00012493"/>
    </source>
</evidence>
<keyword evidence="10" id="KW-0460">Magnesium</keyword>
<dbReference type="Gene3D" id="3.10.10.10">
    <property type="entry name" value="HIV Type 1 Reverse Transcriptase, subunit A, domain 1"/>
    <property type="match status" value="1"/>
</dbReference>
<feature type="domain" description="Reverse transcriptase RNase H-like" evidence="17">
    <location>
        <begin position="292"/>
        <end position="388"/>
    </location>
</feature>
<keyword evidence="5" id="KW-0540">Nuclease</keyword>
<reference evidence="20" key="1">
    <citation type="journal article" date="2022" name="Int. J. Mol. Sci.">
        <title>Draft Genome of Tanacetum Coccineum: Genomic Comparison of Closely Related Tanacetum-Family Plants.</title>
        <authorList>
            <person name="Yamashiro T."/>
            <person name="Shiraishi A."/>
            <person name="Nakayama K."/>
            <person name="Satake H."/>
        </authorList>
    </citation>
    <scope>NUCLEOTIDE SEQUENCE</scope>
</reference>
<dbReference type="Proteomes" id="UP001151760">
    <property type="component" value="Unassembled WGS sequence"/>
</dbReference>
<dbReference type="Pfam" id="PF08284">
    <property type="entry name" value="RVP_2"/>
    <property type="match status" value="1"/>
</dbReference>
<name>A0ABQ5HCS8_9ASTR</name>
<dbReference type="InterPro" id="IPR000477">
    <property type="entry name" value="RT_dom"/>
</dbReference>
<dbReference type="InterPro" id="IPR041373">
    <property type="entry name" value="RT_RNaseH"/>
</dbReference>
<keyword evidence="7" id="KW-0064">Aspartyl protease</keyword>
<protein>
    <recommendedName>
        <fullName evidence="1">RNA-directed DNA polymerase</fullName>
        <ecNumber evidence="1">2.7.7.49</ecNumber>
    </recommendedName>
</protein>
<feature type="domain" description="Tf2-1-like SH3-like" evidence="19">
    <location>
        <begin position="600"/>
        <end position="663"/>
    </location>
</feature>
<evidence type="ECO:0000256" key="14">
    <source>
        <dbReference type="ARBA" id="ARBA00023125"/>
    </source>
</evidence>
<evidence type="ECO:0000259" key="19">
    <source>
        <dbReference type="Pfam" id="PF24626"/>
    </source>
</evidence>
<dbReference type="Pfam" id="PF17921">
    <property type="entry name" value="Integrase_H2C2"/>
    <property type="match status" value="1"/>
</dbReference>
<keyword evidence="13" id="KW-0239">DNA-directed DNA polymerase</keyword>
<keyword evidence="6" id="KW-0479">Metal-binding</keyword>
<dbReference type="Gene3D" id="1.10.340.70">
    <property type="match status" value="1"/>
</dbReference>
<dbReference type="InterPro" id="IPR021109">
    <property type="entry name" value="Peptidase_aspartic_dom_sf"/>
</dbReference>
<dbReference type="Pfam" id="PF24626">
    <property type="entry name" value="SH3_Tf2-1"/>
    <property type="match status" value="1"/>
</dbReference>
<organism evidence="20 21">
    <name type="scientific">Tanacetum coccineum</name>
    <dbReference type="NCBI Taxonomy" id="301880"/>
    <lineage>
        <taxon>Eukaryota</taxon>
        <taxon>Viridiplantae</taxon>
        <taxon>Streptophyta</taxon>
        <taxon>Embryophyta</taxon>
        <taxon>Tracheophyta</taxon>
        <taxon>Spermatophyta</taxon>
        <taxon>Magnoliopsida</taxon>
        <taxon>eudicotyledons</taxon>
        <taxon>Gunneridae</taxon>
        <taxon>Pentapetalae</taxon>
        <taxon>asterids</taxon>
        <taxon>campanulids</taxon>
        <taxon>Asterales</taxon>
        <taxon>Asteraceae</taxon>
        <taxon>Asteroideae</taxon>
        <taxon>Anthemideae</taxon>
        <taxon>Anthemidinae</taxon>
        <taxon>Tanacetum</taxon>
    </lineage>
</organism>
<evidence type="ECO:0000256" key="7">
    <source>
        <dbReference type="ARBA" id="ARBA00022750"/>
    </source>
</evidence>
<keyword evidence="9" id="KW-0378">Hydrolase</keyword>
<evidence type="ECO:0000256" key="6">
    <source>
        <dbReference type="ARBA" id="ARBA00022723"/>
    </source>
</evidence>
<keyword evidence="12 20" id="KW-0695">RNA-directed DNA polymerase</keyword>
<feature type="domain" description="Integrase zinc-binding" evidence="18">
    <location>
        <begin position="447"/>
        <end position="502"/>
    </location>
</feature>
<keyword evidence="3" id="KW-0808">Transferase</keyword>
<gene>
    <name evidence="20" type="ORF">Tco_1066961</name>
</gene>
<dbReference type="CDD" id="cd01647">
    <property type="entry name" value="RT_LTR"/>
    <property type="match status" value="1"/>
</dbReference>
<evidence type="ECO:0000256" key="13">
    <source>
        <dbReference type="ARBA" id="ARBA00022932"/>
    </source>
</evidence>
<evidence type="ECO:0000256" key="8">
    <source>
        <dbReference type="ARBA" id="ARBA00022759"/>
    </source>
</evidence>
<keyword evidence="11" id="KW-0229">DNA integration</keyword>
<dbReference type="PANTHER" id="PTHR37984:SF5">
    <property type="entry name" value="PROTEIN NYNRIN-LIKE"/>
    <property type="match status" value="1"/>
</dbReference>
<evidence type="ECO:0000256" key="15">
    <source>
        <dbReference type="ARBA" id="ARBA00023172"/>
    </source>
</evidence>
<evidence type="ECO:0000313" key="20">
    <source>
        <dbReference type="EMBL" id="GJT85244.1"/>
    </source>
</evidence>
<evidence type="ECO:0000256" key="9">
    <source>
        <dbReference type="ARBA" id="ARBA00022801"/>
    </source>
</evidence>
<dbReference type="InterPro" id="IPR056924">
    <property type="entry name" value="SH3_Tf2-1"/>
</dbReference>
<dbReference type="EC" id="2.7.7.49" evidence="1"/>
<evidence type="ECO:0000259" key="17">
    <source>
        <dbReference type="Pfam" id="PF17917"/>
    </source>
</evidence>
<evidence type="ECO:0000256" key="10">
    <source>
        <dbReference type="ARBA" id="ARBA00022842"/>
    </source>
</evidence>
<evidence type="ECO:0000313" key="21">
    <source>
        <dbReference type="Proteomes" id="UP001151760"/>
    </source>
</evidence>
<dbReference type="GO" id="GO:0003964">
    <property type="term" value="F:RNA-directed DNA polymerase activity"/>
    <property type="evidence" value="ECO:0007669"/>
    <property type="project" value="UniProtKB-KW"/>
</dbReference>
<evidence type="ECO:0000256" key="11">
    <source>
        <dbReference type="ARBA" id="ARBA00022908"/>
    </source>
</evidence>
<dbReference type="SUPFAM" id="SSF56672">
    <property type="entry name" value="DNA/RNA polymerases"/>
    <property type="match status" value="1"/>
</dbReference>
<evidence type="ECO:0000256" key="12">
    <source>
        <dbReference type="ARBA" id="ARBA00022918"/>
    </source>
</evidence>
<keyword evidence="14" id="KW-0238">DNA-binding</keyword>
<keyword evidence="21" id="KW-1185">Reference proteome</keyword>
<dbReference type="CDD" id="cd09274">
    <property type="entry name" value="RNase_HI_RT_Ty3"/>
    <property type="match status" value="1"/>
</dbReference>
<dbReference type="Gene3D" id="3.30.70.270">
    <property type="match status" value="2"/>
</dbReference>
<sequence length="746" mass="86836">MPVELGSFDVIIGMDWLSKYHAVIDCAEKIVRIPWGNETLVIYGDGIFPEELPGLPPTRQVEFQIDLMPGAAPVARAPYRLAPSEMKELSEKLQELSDKGFIRPSSSPWGALVLFVKKKDGSFRICIDYQELNELTVKNRYPLLRIDDLFDQLQGSNVYSKIDLRSGYHQLRVREQDIPKTAFRTWYGHYEFQVQFLGHVIDSQGIHVDPAKIESIKYWASPKTPMEIHQFLGLVGYYRRFIEGFLNVAKPMTKLTQKKVTFKWGDKQEKAFQTLKDKLCSAPILALPQGAENFIVYCDTSHKGLGTVLMQNKKVIAYASQQLKIHEKKYTTHDLELGVVVFALKLWRHYLYGTKCAVFTDHKSLQHILNQKELNMRQRRWLELLSDYDCEIPRESKPQIEAKKPKNIKNEDVAGMIRKDIPKEKLEPRADGTLCLNGRSWLPCYGDLRTVIMHESHKSKYSVHPGSEKMYQDMKKVYWWPNIKADIATYVSKCLTCARVKAEHQRPSGLLVQPKIPQWKWYNIAMDFVIKLPKLTQGHDTIWVIVDRPTKSAIFIPIRENDPMEKLARMYLNKGIQAARDRQKSYADLKCKPMEFQVKDRVMLKVSPWKGVVRFGKRGKLNPRYVEPFKVLEKVGSVAYKLELPQELSRVHNTFHVSNLKKCYSEEPLAVPLEGLHIDDKLQFVEEPVEIMEREIKRLKRSRITLVKVRWNSKRSLEFTWEREDSFKKKYPHLFTNRASSFITMS</sequence>
<keyword evidence="4" id="KW-0548">Nucleotidyltransferase</keyword>
<evidence type="ECO:0000256" key="2">
    <source>
        <dbReference type="ARBA" id="ARBA00022670"/>
    </source>
</evidence>
<dbReference type="InterPro" id="IPR041588">
    <property type="entry name" value="Integrase_H2C2"/>
</dbReference>
<evidence type="ECO:0000259" key="18">
    <source>
        <dbReference type="Pfam" id="PF17921"/>
    </source>
</evidence>
<dbReference type="InterPro" id="IPR043128">
    <property type="entry name" value="Rev_trsase/Diguanyl_cyclase"/>
</dbReference>
<keyword evidence="8" id="KW-0255">Endonuclease</keyword>
<keyword evidence="2" id="KW-0645">Protease</keyword>
<keyword evidence="15" id="KW-0233">DNA recombination</keyword>
<accession>A0ABQ5HCS8</accession>
<reference evidence="20" key="2">
    <citation type="submission" date="2022-01" db="EMBL/GenBank/DDBJ databases">
        <authorList>
            <person name="Yamashiro T."/>
            <person name="Shiraishi A."/>
            <person name="Satake H."/>
            <person name="Nakayama K."/>
        </authorList>
    </citation>
    <scope>NUCLEOTIDE SEQUENCE</scope>
</reference>
<dbReference type="Pfam" id="PF00078">
    <property type="entry name" value="RVT_1"/>
    <property type="match status" value="1"/>
</dbReference>
<dbReference type="Pfam" id="PF17917">
    <property type="entry name" value="RT_RNaseH"/>
    <property type="match status" value="1"/>
</dbReference>
<dbReference type="EMBL" id="BQNB010019432">
    <property type="protein sequence ID" value="GJT85244.1"/>
    <property type="molecule type" value="Genomic_DNA"/>
</dbReference>
<evidence type="ECO:0000256" key="4">
    <source>
        <dbReference type="ARBA" id="ARBA00022695"/>
    </source>
</evidence>
<comment type="caution">
    <text evidence="20">The sequence shown here is derived from an EMBL/GenBank/DDBJ whole genome shotgun (WGS) entry which is preliminary data.</text>
</comment>
<dbReference type="PANTHER" id="PTHR37984">
    <property type="entry name" value="PROTEIN CBG26694"/>
    <property type="match status" value="1"/>
</dbReference>
<evidence type="ECO:0000256" key="3">
    <source>
        <dbReference type="ARBA" id="ARBA00022679"/>
    </source>
</evidence>
<evidence type="ECO:0000256" key="5">
    <source>
        <dbReference type="ARBA" id="ARBA00022722"/>
    </source>
</evidence>